<feature type="transmembrane region" description="Helical" evidence="7">
    <location>
        <begin position="429"/>
        <end position="447"/>
    </location>
</feature>
<feature type="transmembrane region" description="Helical" evidence="7">
    <location>
        <begin position="20"/>
        <end position="42"/>
    </location>
</feature>
<dbReference type="CDD" id="cd13134">
    <property type="entry name" value="MATE_like_8"/>
    <property type="match status" value="1"/>
</dbReference>
<accession>A0A8J7H5P0</accession>
<dbReference type="Proteomes" id="UP000623269">
    <property type="component" value="Unassembled WGS sequence"/>
</dbReference>
<feature type="transmembrane region" description="Helical" evidence="7">
    <location>
        <begin position="107"/>
        <end position="130"/>
    </location>
</feature>
<keyword evidence="3" id="KW-1003">Cell membrane</keyword>
<feature type="transmembrane region" description="Helical" evidence="7">
    <location>
        <begin position="401"/>
        <end position="423"/>
    </location>
</feature>
<dbReference type="GO" id="GO:0042910">
    <property type="term" value="F:xenobiotic transmembrane transporter activity"/>
    <property type="evidence" value="ECO:0007669"/>
    <property type="project" value="InterPro"/>
</dbReference>
<dbReference type="PIRSF" id="PIRSF006603">
    <property type="entry name" value="DinF"/>
    <property type="match status" value="1"/>
</dbReference>
<keyword evidence="4 7" id="KW-0812">Transmembrane</keyword>
<feature type="transmembrane region" description="Helical" evidence="7">
    <location>
        <begin position="257"/>
        <end position="275"/>
    </location>
</feature>
<keyword evidence="5 7" id="KW-1133">Transmembrane helix</keyword>
<keyword evidence="6 7" id="KW-0472">Membrane</keyword>
<feature type="transmembrane region" description="Helical" evidence="7">
    <location>
        <begin position="62"/>
        <end position="86"/>
    </location>
</feature>
<feature type="transmembrane region" description="Helical" evidence="7">
    <location>
        <begin position="202"/>
        <end position="225"/>
    </location>
</feature>
<comment type="caution">
    <text evidence="8">The sequence shown here is derived from an EMBL/GenBank/DDBJ whole genome shotgun (WGS) entry which is preliminary data.</text>
</comment>
<dbReference type="GO" id="GO:0015297">
    <property type="term" value="F:antiporter activity"/>
    <property type="evidence" value="ECO:0007669"/>
    <property type="project" value="InterPro"/>
</dbReference>
<name>A0A8J7H5P0_9FIRM</name>
<dbReference type="NCBIfam" id="TIGR00797">
    <property type="entry name" value="matE"/>
    <property type="match status" value="1"/>
</dbReference>
<feature type="transmembrane region" description="Helical" evidence="7">
    <location>
        <begin position="364"/>
        <end position="389"/>
    </location>
</feature>
<keyword evidence="9" id="KW-1185">Reference proteome</keyword>
<comment type="subcellular location">
    <subcellularLocation>
        <location evidence="1">Cell membrane</location>
        <topology evidence="1">Multi-pass membrane protein</topology>
    </subcellularLocation>
</comment>
<sequence>MIFKELAMNLISEKEEKRHFYKLVFSLVLPMALQNLINVGVHTADVVMLGKVGETVLSASSLAGQVQFIMFLFLFGLTSGAGVLTAQYWGKKDIRTIEKVMGITMRIGFVVAVLFTIVVLLFPYQIMRIFSNEDDVIREGVSYLRIIAISYVFTAITLIYLNIMRSIERVIISTIVYLVSLIVNVSLNAIFIFGMFGLEPMGIRGAALATLIARLIELSIVLFYAKFKNKVINFHIKDLFPHDKLLFRDFIKYSMPVLINEIIWGVGTSTIAAIIGHLGKSAVAANSITQVTRQLAMVVSFGLANATAILIGKAIGQNKEDQAKLYAKRFIRLSVIMGIIGAFVILSASVVVKDILSLSDQAKSYMNFFMFVMSYFAIGQSFNAIVVVGVCRAGGDTKFGLYLDAGFLWGVSILLGFIAAFVLKLPVPIVYMVLLSDEILKIPVSYWRYRSMKWLKNVTR</sequence>
<dbReference type="InterPro" id="IPR047135">
    <property type="entry name" value="YsiQ"/>
</dbReference>
<proteinExistence type="predicted"/>
<reference evidence="8" key="1">
    <citation type="submission" date="2020-12" db="EMBL/GenBank/DDBJ databases">
        <title>M. sibirica DSM 26468T genome.</title>
        <authorList>
            <person name="Thieme N."/>
            <person name="Rettenmaier R."/>
            <person name="Zverlov V."/>
            <person name="Liebl W."/>
        </authorList>
    </citation>
    <scope>NUCLEOTIDE SEQUENCE</scope>
    <source>
        <strain evidence="8">DSM 26468</strain>
    </source>
</reference>
<feature type="transmembrane region" description="Helical" evidence="7">
    <location>
        <begin position="142"/>
        <end position="163"/>
    </location>
</feature>
<feature type="transmembrane region" description="Helical" evidence="7">
    <location>
        <begin position="175"/>
        <end position="196"/>
    </location>
</feature>
<dbReference type="EMBL" id="JAEAGR010000003">
    <property type="protein sequence ID" value="MBH1940261.1"/>
    <property type="molecule type" value="Genomic_DNA"/>
</dbReference>
<organism evidence="8 9">
    <name type="scientific">Mobilitalea sibirica</name>
    <dbReference type="NCBI Taxonomy" id="1462919"/>
    <lineage>
        <taxon>Bacteria</taxon>
        <taxon>Bacillati</taxon>
        <taxon>Bacillota</taxon>
        <taxon>Clostridia</taxon>
        <taxon>Lachnospirales</taxon>
        <taxon>Lachnospiraceae</taxon>
        <taxon>Mobilitalea</taxon>
    </lineage>
</organism>
<keyword evidence="2" id="KW-0813">Transport</keyword>
<gene>
    <name evidence="8" type="ORF">I5677_05040</name>
</gene>
<dbReference type="InterPro" id="IPR048279">
    <property type="entry name" value="MdtK-like"/>
</dbReference>
<protein>
    <submittedName>
        <fullName evidence="8">MATE family efflux transporter</fullName>
    </submittedName>
</protein>
<evidence type="ECO:0000256" key="6">
    <source>
        <dbReference type="ARBA" id="ARBA00023136"/>
    </source>
</evidence>
<evidence type="ECO:0000313" key="9">
    <source>
        <dbReference type="Proteomes" id="UP000623269"/>
    </source>
</evidence>
<dbReference type="Pfam" id="PF01554">
    <property type="entry name" value="MatE"/>
    <property type="match status" value="2"/>
</dbReference>
<dbReference type="InterPro" id="IPR002528">
    <property type="entry name" value="MATE_fam"/>
</dbReference>
<dbReference type="PANTHER" id="PTHR42925:SF2">
    <property type="entry name" value="NA+ DRIVEN MULTIDRUG EFFLUX PUMP"/>
    <property type="match status" value="1"/>
</dbReference>
<evidence type="ECO:0000313" key="8">
    <source>
        <dbReference type="EMBL" id="MBH1940261.1"/>
    </source>
</evidence>
<dbReference type="PANTHER" id="PTHR42925">
    <property type="entry name" value="MULTIDRUG AND TOXIN EFFLUX PROTEIN MATE FAMILY"/>
    <property type="match status" value="1"/>
</dbReference>
<dbReference type="AlphaFoldDB" id="A0A8J7H5P0"/>
<evidence type="ECO:0000256" key="3">
    <source>
        <dbReference type="ARBA" id="ARBA00022475"/>
    </source>
</evidence>
<feature type="transmembrane region" description="Helical" evidence="7">
    <location>
        <begin position="295"/>
        <end position="312"/>
    </location>
</feature>
<evidence type="ECO:0000256" key="1">
    <source>
        <dbReference type="ARBA" id="ARBA00004651"/>
    </source>
</evidence>
<evidence type="ECO:0000256" key="2">
    <source>
        <dbReference type="ARBA" id="ARBA00022448"/>
    </source>
</evidence>
<evidence type="ECO:0000256" key="4">
    <source>
        <dbReference type="ARBA" id="ARBA00022692"/>
    </source>
</evidence>
<feature type="transmembrane region" description="Helical" evidence="7">
    <location>
        <begin position="333"/>
        <end position="352"/>
    </location>
</feature>
<dbReference type="GO" id="GO:0005886">
    <property type="term" value="C:plasma membrane"/>
    <property type="evidence" value="ECO:0007669"/>
    <property type="project" value="UniProtKB-SubCell"/>
</dbReference>
<evidence type="ECO:0000256" key="7">
    <source>
        <dbReference type="SAM" id="Phobius"/>
    </source>
</evidence>
<evidence type="ECO:0000256" key="5">
    <source>
        <dbReference type="ARBA" id="ARBA00022989"/>
    </source>
</evidence>